<dbReference type="InParanoid" id="A0A2T2ZVL4"/>
<keyword evidence="1" id="KW-0732">Signal</keyword>
<reference evidence="2 3" key="1">
    <citation type="journal article" date="2018" name="Mycol. Prog.">
        <title>Coniella lustricola, a new species from submerged detritus.</title>
        <authorList>
            <person name="Raudabaugh D.B."/>
            <person name="Iturriaga T."/>
            <person name="Carver A."/>
            <person name="Mondo S."/>
            <person name="Pangilinan J."/>
            <person name="Lipzen A."/>
            <person name="He G."/>
            <person name="Amirebrahimi M."/>
            <person name="Grigoriev I.V."/>
            <person name="Miller A.N."/>
        </authorList>
    </citation>
    <scope>NUCLEOTIDE SEQUENCE [LARGE SCALE GENOMIC DNA]</scope>
    <source>
        <strain evidence="2 3">B22-T-1</strain>
    </source>
</reference>
<feature type="signal peptide" evidence="1">
    <location>
        <begin position="1"/>
        <end position="26"/>
    </location>
</feature>
<evidence type="ECO:0000313" key="2">
    <source>
        <dbReference type="EMBL" id="PSR77828.1"/>
    </source>
</evidence>
<dbReference type="AlphaFoldDB" id="A0A2T2ZVL4"/>
<accession>A0A2T2ZVL4</accession>
<feature type="chain" id="PRO_5015705094" evidence="1">
    <location>
        <begin position="27"/>
        <end position="114"/>
    </location>
</feature>
<evidence type="ECO:0000313" key="3">
    <source>
        <dbReference type="Proteomes" id="UP000241462"/>
    </source>
</evidence>
<dbReference type="EMBL" id="KZ678634">
    <property type="protein sequence ID" value="PSR77828.1"/>
    <property type="molecule type" value="Genomic_DNA"/>
</dbReference>
<sequence>MQGIHAQTMRICKRDFLFVWSPFSLAVNLACLARPIPTERVYLSGAIDAPACFPGCIFRCMAHRYNPAKHASDRVRRHPCPLEPVCLWLFALESVIQYGYQHPEIQDRIQMPHL</sequence>
<dbReference type="Proteomes" id="UP000241462">
    <property type="component" value="Unassembled WGS sequence"/>
</dbReference>
<name>A0A2T2ZVL4_9PEZI</name>
<organism evidence="2 3">
    <name type="scientific">Coniella lustricola</name>
    <dbReference type="NCBI Taxonomy" id="2025994"/>
    <lineage>
        <taxon>Eukaryota</taxon>
        <taxon>Fungi</taxon>
        <taxon>Dikarya</taxon>
        <taxon>Ascomycota</taxon>
        <taxon>Pezizomycotina</taxon>
        <taxon>Sordariomycetes</taxon>
        <taxon>Sordariomycetidae</taxon>
        <taxon>Diaporthales</taxon>
        <taxon>Schizoparmaceae</taxon>
        <taxon>Coniella</taxon>
    </lineage>
</organism>
<evidence type="ECO:0000256" key="1">
    <source>
        <dbReference type="SAM" id="SignalP"/>
    </source>
</evidence>
<gene>
    <name evidence="2" type="ORF">BD289DRAFT_444764</name>
</gene>
<keyword evidence="3" id="KW-1185">Reference proteome</keyword>
<protein>
    <submittedName>
        <fullName evidence="2">Uncharacterized protein</fullName>
    </submittedName>
</protein>
<proteinExistence type="predicted"/>